<dbReference type="InterPro" id="IPR015760">
    <property type="entry name" value="TIF_IF2"/>
</dbReference>
<protein>
    <recommendedName>
        <fullName evidence="4">Eukaryotic translation initiation factor 5B</fullName>
        <ecNumber evidence="3">3.6.5.3</ecNumber>
    </recommendedName>
    <alternativeName>
        <fullName evidence="12">Translation initiation factor IF-2</fullName>
    </alternativeName>
</protein>
<evidence type="ECO:0000256" key="13">
    <source>
        <dbReference type="SAM" id="Coils"/>
    </source>
</evidence>
<dbReference type="FunFam" id="3.40.50.10050:FF:000002">
    <property type="entry name" value="Eukaryotic translation initiation factor 5B"/>
    <property type="match status" value="1"/>
</dbReference>
<dbReference type="InterPro" id="IPR029459">
    <property type="entry name" value="EFTU-type"/>
</dbReference>
<dbReference type="NCBIfam" id="NF003078">
    <property type="entry name" value="PRK04004.1"/>
    <property type="match status" value="1"/>
</dbReference>
<keyword evidence="8" id="KW-0547">Nucleotide-binding</keyword>
<evidence type="ECO:0000256" key="3">
    <source>
        <dbReference type="ARBA" id="ARBA00011986"/>
    </source>
</evidence>
<dbReference type="Pfam" id="PF05203">
    <property type="entry name" value="Hom_end_hint"/>
    <property type="match status" value="1"/>
</dbReference>
<evidence type="ECO:0000256" key="5">
    <source>
        <dbReference type="ARBA" id="ARBA00022490"/>
    </source>
</evidence>
<feature type="coiled-coil region" evidence="13">
    <location>
        <begin position="293"/>
        <end position="348"/>
    </location>
</feature>
<feature type="compositionally biased region" description="Basic and acidic residues" evidence="14">
    <location>
        <begin position="229"/>
        <end position="240"/>
    </location>
</feature>
<feature type="compositionally biased region" description="Low complexity" evidence="14">
    <location>
        <begin position="522"/>
        <end position="534"/>
    </location>
</feature>
<dbReference type="eggNOG" id="KOG1144">
    <property type="taxonomic scope" value="Eukaryota"/>
</dbReference>
<dbReference type="VEuPathDB" id="FungiDB:BDEG_25510"/>
<feature type="compositionally biased region" description="Acidic residues" evidence="14">
    <location>
        <begin position="543"/>
        <end position="568"/>
    </location>
</feature>
<keyword evidence="9" id="KW-0378">Hydrolase</keyword>
<dbReference type="Proteomes" id="UP000077115">
    <property type="component" value="Unassembled WGS sequence"/>
</dbReference>
<dbReference type="OrthoDB" id="4928at2759"/>
<dbReference type="PANTHER" id="PTHR43381">
    <property type="entry name" value="TRANSLATION INITIATION FACTOR IF-2-RELATED"/>
    <property type="match status" value="1"/>
</dbReference>
<dbReference type="InterPro" id="IPR009000">
    <property type="entry name" value="Transl_B-barrel_sf"/>
</dbReference>
<feature type="region of interest" description="Disordered" evidence="14">
    <location>
        <begin position="45"/>
        <end position="99"/>
    </location>
</feature>
<feature type="compositionally biased region" description="Basic and acidic residues" evidence="14">
    <location>
        <begin position="458"/>
        <end position="478"/>
    </location>
</feature>
<evidence type="ECO:0000256" key="10">
    <source>
        <dbReference type="ARBA" id="ARBA00022917"/>
    </source>
</evidence>
<feature type="compositionally biased region" description="Basic residues" evidence="14">
    <location>
        <begin position="414"/>
        <end position="423"/>
    </location>
</feature>
<keyword evidence="7" id="KW-0479">Metal-binding</keyword>
<comment type="subcellular location">
    <subcellularLocation>
        <location evidence="1">Cytoplasm</location>
    </subcellularLocation>
</comment>
<dbReference type="PROSITE" id="PS51722">
    <property type="entry name" value="G_TR_2"/>
    <property type="match status" value="1"/>
</dbReference>
<gene>
    <name evidence="16" type="ORF">BDEG_25510</name>
</gene>
<feature type="domain" description="Tr-type G" evidence="15">
    <location>
        <begin position="1026"/>
        <end position="1244"/>
    </location>
</feature>
<accession>A0A177WQP4</accession>
<evidence type="ECO:0000256" key="14">
    <source>
        <dbReference type="SAM" id="MobiDB-lite"/>
    </source>
</evidence>
<feature type="region of interest" description="Disordered" evidence="14">
    <location>
        <begin position="107"/>
        <end position="126"/>
    </location>
</feature>
<comment type="similarity">
    <text evidence="2">Belongs to the TRAFAC class translation factor GTPase superfamily. Classic translation factor GTPase family. IF-2 subfamily.</text>
</comment>
<feature type="compositionally biased region" description="Basic residues" evidence="14">
    <location>
        <begin position="78"/>
        <end position="89"/>
    </location>
</feature>
<keyword evidence="5" id="KW-0963">Cytoplasm</keyword>
<dbReference type="GO" id="GO:0005739">
    <property type="term" value="C:mitochondrion"/>
    <property type="evidence" value="ECO:0007669"/>
    <property type="project" value="TreeGrafter"/>
</dbReference>
<dbReference type="Gene3D" id="2.40.30.10">
    <property type="entry name" value="Translation factors"/>
    <property type="match status" value="2"/>
</dbReference>
<evidence type="ECO:0000256" key="7">
    <source>
        <dbReference type="ARBA" id="ARBA00022723"/>
    </source>
</evidence>
<dbReference type="InterPro" id="IPR000795">
    <property type="entry name" value="T_Tr_GTP-bd_dom"/>
</dbReference>
<feature type="compositionally biased region" description="Basic and acidic residues" evidence="14">
    <location>
        <begin position="580"/>
        <end position="589"/>
    </location>
</feature>
<evidence type="ECO:0000256" key="4">
    <source>
        <dbReference type="ARBA" id="ARBA00013824"/>
    </source>
</evidence>
<dbReference type="Gene3D" id="3.40.50.300">
    <property type="entry name" value="P-loop containing nucleotide triphosphate hydrolases"/>
    <property type="match status" value="1"/>
</dbReference>
<dbReference type="EC" id="3.6.5.3" evidence="3"/>
<dbReference type="SUPFAM" id="SSF51294">
    <property type="entry name" value="Hedgehog/intein (Hint) domain"/>
    <property type="match status" value="1"/>
</dbReference>
<dbReference type="CDD" id="cd03703">
    <property type="entry name" value="aeIF5B_II"/>
    <property type="match status" value="1"/>
</dbReference>
<dbReference type="STRING" id="403673.A0A177WQP4"/>
<feature type="region of interest" description="Disordered" evidence="14">
    <location>
        <begin position="142"/>
        <end position="161"/>
    </location>
</feature>
<dbReference type="GO" id="GO:0003924">
    <property type="term" value="F:GTPase activity"/>
    <property type="evidence" value="ECO:0007669"/>
    <property type="project" value="InterPro"/>
</dbReference>
<dbReference type="Gene3D" id="3.40.50.10050">
    <property type="entry name" value="Translation initiation factor IF- 2, domain 3"/>
    <property type="match status" value="1"/>
</dbReference>
<keyword evidence="10" id="KW-0648">Protein biosynthesis</keyword>
<reference evidence="16 17" key="2">
    <citation type="submission" date="2016-05" db="EMBL/GenBank/DDBJ databases">
        <title>Lineage-specific infection strategies underlie the spectrum of fungal disease in amphibians.</title>
        <authorList>
            <person name="Cuomo C.A."/>
            <person name="Farrer R.A."/>
            <person name="James T."/>
            <person name="Longcore J."/>
            <person name="Birren B."/>
        </authorList>
    </citation>
    <scope>NUCLEOTIDE SEQUENCE [LARGE SCALE GENOMIC DNA]</scope>
    <source>
        <strain evidence="16 17">JEL423</strain>
    </source>
</reference>
<dbReference type="GO" id="GO:0003743">
    <property type="term" value="F:translation initiation factor activity"/>
    <property type="evidence" value="ECO:0007669"/>
    <property type="project" value="UniProtKB-KW"/>
</dbReference>
<feature type="region of interest" description="Disordered" evidence="14">
    <location>
        <begin position="197"/>
        <end position="266"/>
    </location>
</feature>
<dbReference type="FunFam" id="3.40.50.300:FF:000112">
    <property type="entry name" value="Eukaryotic translation initiation factor 5B"/>
    <property type="match status" value="1"/>
</dbReference>
<sequence>MVKKNKKTANKGADSDDEWNALAVKSAAVNPASKSTNASSFSVLAAIENDEQESQTFNQDEDGNDLGGLMSMLASTRGKNKQKKSKKNRRNDEDEEDAAAILTALDAEMDNTNEDTPVATAKKGKKNKSAITFAALDNEDTVDLQDDVEPDPISPVLEEPLVIASGKKGKKGKKQKTSFDDEMDLLAAEIEGIAVASTPVSTETSSTAKTTSSILDDAQDNPNRIKSKKEKERERKERQKLVKKQQSTTISAPEKTPDVTADVIPDPTPVVVTPVAAPAAPSKRKGGAPVAALREMMAARRAAEEEAKRLEEEERIRIEKEQLLIEEQQRIKDEARMAKKERERASIELRSSHTWISNIHYCLLKKEELKRQGKYLTPAQKAAQVQARAKLEVMLASGVKVAALDTTSNEKPKKIVYGRKKPSKNTTSASTTALEPVVSKPVEEKKDADEPVDDWDAPSDKEASDLPAKIDDGIKDSWDADSDQDVAEKWDDSDKEETLVKPVAKKVNQSATVKPASDAKKATAVANTASSNTSQHAQKDQSDQESSEDEEENSDDDSSSDDSSDQDSNDGQQTTAQKQEQARKEEAAARRKARIQAAMAARSKDDLRSPICCILGHVDTGKCFGRDTPLLMADGTTKFVQDIKALDQLMGDDCTPRIVQERSLVHESGALYRVVPKNANGHDAFVCNKEHILVMVNVKQPWVSQTVIDGVDQFHVSEVVCIGNIPTVRSSGNFASAVEATKALPAWTLLIWEISVLEYLAVDADLRQHFMIYKPAGGIEYPTTTNLDIVQHFGAESVPNLEHAVMWCIGLWILLGDVDTAGNPVLILSGIDHLHPLIKTLHSHSQKLSISFTNQLDEGVADISKPTIIALGDKFGLLFKSLGIESAECIPDALLRSSKLHRAALLAGLVEGSNAFSIVKDTPKHWDISCKNNMIFENIKRLSSSLGLCVDTVTPATITQQVSVKTLQIRISGPRMHYVSELISNDSLKTTSVVSIDSWLNVKSNACEFEIESIGCGEYFGFTVMGPNSRFLLGDFTVTHNTKLLDKIRQTNVQEGEAGGITQQIGATYFPMDAIKIKTAMMHKDGPPDYRIPGLLIIDTPGHESFTNLRTRGSSLCNIAVLVVDIVHGLEPQTLESLGMLRQRKTPFIVALNKIDRLFDWKTYPDYPTRDTLKLQAPHVINEFNDRVKKVQIEFAEQGLNACLYWENKNMSKYVSLVPTSAITGEGIPDLLHLLVDLTQTRMTERLMYLSELECTVLEVKVIEGLGTTIDVVLSNGVLNEGDRICVCGLNGPIVTTVRALLTPQPMRELRVKSAYVHNKSVKASLGIKISAADLDKAIAGSRLLVIGEDDDEDEIRDDVMGDLTNLMSSIDKSGKGVCVQASTLGSLEALLSFLKSSNIPVSGINIGPVHKKDIIRTSVMLERAPEYAQLLAFDVPIDKDAAELATEMGVRIFSADIIYHLFDSFTAYMKQIEEQKRKDAAPMAVFPCVLKMINGAVFNKRSPILIGVDVIEGTLKVGTPLCVVNKETQAVIGLGKVTGIELNHKSKMEIKKGDPAVAVRIEGAAYETPKAYGRHFTEANEIYAQVEL</sequence>
<evidence type="ECO:0000256" key="6">
    <source>
        <dbReference type="ARBA" id="ARBA00022540"/>
    </source>
</evidence>
<keyword evidence="13" id="KW-0175">Coiled coil</keyword>
<dbReference type="Pfam" id="PF00009">
    <property type="entry name" value="GTP_EFTU"/>
    <property type="match status" value="1"/>
</dbReference>
<dbReference type="GO" id="GO:0030908">
    <property type="term" value="P:protein splicing"/>
    <property type="evidence" value="ECO:0007669"/>
    <property type="project" value="InterPro"/>
</dbReference>
<dbReference type="PANTHER" id="PTHR43381:SF4">
    <property type="entry name" value="EUKARYOTIC TRANSLATION INITIATION FACTOR 5B"/>
    <property type="match status" value="1"/>
</dbReference>
<evidence type="ECO:0000256" key="1">
    <source>
        <dbReference type="ARBA" id="ARBA00004496"/>
    </source>
</evidence>
<evidence type="ECO:0000256" key="8">
    <source>
        <dbReference type="ARBA" id="ARBA00022741"/>
    </source>
</evidence>
<feature type="compositionally biased region" description="Polar residues" evidence="14">
    <location>
        <begin position="424"/>
        <end position="433"/>
    </location>
</feature>
<feature type="region of interest" description="Disordered" evidence="14">
    <location>
        <begin position="412"/>
        <end position="593"/>
    </location>
</feature>
<dbReference type="EMBL" id="DS022306">
    <property type="protein sequence ID" value="OAJ41994.1"/>
    <property type="molecule type" value="Genomic_DNA"/>
</dbReference>
<evidence type="ECO:0000313" key="17">
    <source>
        <dbReference type="Proteomes" id="UP000077115"/>
    </source>
</evidence>
<dbReference type="Pfam" id="PF11987">
    <property type="entry name" value="IF-2"/>
    <property type="match status" value="1"/>
</dbReference>
<dbReference type="FunFam" id="2.40.30.10:FF:000013">
    <property type="entry name" value="eukaryotic translation initiation factor 5B"/>
    <property type="match status" value="1"/>
</dbReference>
<feature type="compositionally biased region" description="Acidic residues" evidence="14">
    <location>
        <begin position="48"/>
        <end position="64"/>
    </location>
</feature>
<dbReference type="GO" id="GO:0005525">
    <property type="term" value="F:GTP binding"/>
    <property type="evidence" value="ECO:0007669"/>
    <property type="project" value="UniProtKB-KW"/>
</dbReference>
<dbReference type="CDD" id="cd01887">
    <property type="entry name" value="IF2_eIF5B"/>
    <property type="match status" value="1"/>
</dbReference>
<dbReference type="InterPro" id="IPR007868">
    <property type="entry name" value="Hom_end_hint"/>
</dbReference>
<dbReference type="GO" id="GO:0046872">
    <property type="term" value="F:metal ion binding"/>
    <property type="evidence" value="ECO:0007669"/>
    <property type="project" value="UniProtKB-KW"/>
</dbReference>
<proteinExistence type="inferred from homology"/>
<dbReference type="Gene3D" id="2.170.16.10">
    <property type="entry name" value="Hedgehog/Intein (Hint) domain"/>
    <property type="match status" value="2"/>
</dbReference>
<organism evidence="16 17">
    <name type="scientific">Batrachochytrium dendrobatidis (strain JEL423)</name>
    <dbReference type="NCBI Taxonomy" id="403673"/>
    <lineage>
        <taxon>Eukaryota</taxon>
        <taxon>Fungi</taxon>
        <taxon>Fungi incertae sedis</taxon>
        <taxon>Chytridiomycota</taxon>
        <taxon>Chytridiomycota incertae sedis</taxon>
        <taxon>Chytridiomycetes</taxon>
        <taxon>Rhizophydiales</taxon>
        <taxon>Rhizophydiales incertae sedis</taxon>
        <taxon>Batrachochytrium</taxon>
    </lineage>
</organism>
<name>A0A177WQP4_BATDL</name>
<dbReference type="InterPro" id="IPR036844">
    <property type="entry name" value="Hint_dom_sf"/>
</dbReference>
<evidence type="ECO:0000256" key="9">
    <source>
        <dbReference type="ARBA" id="ARBA00022801"/>
    </source>
</evidence>
<reference evidence="16 17" key="1">
    <citation type="submission" date="2006-10" db="EMBL/GenBank/DDBJ databases">
        <title>The Genome Sequence of Batrachochytrium dendrobatidis JEL423.</title>
        <authorList>
            <consortium name="The Broad Institute Genome Sequencing Platform"/>
            <person name="Birren B."/>
            <person name="Lander E."/>
            <person name="Galagan J."/>
            <person name="Cuomo C."/>
            <person name="Devon K."/>
            <person name="Jaffe D."/>
            <person name="Butler J."/>
            <person name="Alvarez P."/>
            <person name="Gnerre S."/>
            <person name="Grabherr M."/>
            <person name="Kleber M."/>
            <person name="Mauceli E."/>
            <person name="Brockman W."/>
            <person name="Young S."/>
            <person name="LaButti K."/>
            <person name="Sykes S."/>
            <person name="DeCaprio D."/>
            <person name="Crawford M."/>
            <person name="Koehrsen M."/>
            <person name="Engels R."/>
            <person name="Montgomery P."/>
            <person name="Pearson M."/>
            <person name="Howarth C."/>
            <person name="Larson L."/>
            <person name="White J."/>
            <person name="O'Leary S."/>
            <person name="Kodira C."/>
            <person name="Zeng Q."/>
            <person name="Yandava C."/>
            <person name="Alvarado L."/>
            <person name="Longcore J."/>
            <person name="James T."/>
        </authorList>
    </citation>
    <scope>NUCLEOTIDE SEQUENCE [LARGE SCALE GENOMIC DNA]</scope>
    <source>
        <strain evidence="16 17">JEL423</strain>
    </source>
</reference>
<evidence type="ECO:0000256" key="12">
    <source>
        <dbReference type="ARBA" id="ARBA00032478"/>
    </source>
</evidence>
<dbReference type="InterPro" id="IPR027417">
    <property type="entry name" value="P-loop_NTPase"/>
</dbReference>
<feature type="compositionally biased region" description="Basic and acidic residues" evidence="14">
    <location>
        <begin position="486"/>
        <end position="499"/>
    </location>
</feature>
<evidence type="ECO:0000256" key="11">
    <source>
        <dbReference type="ARBA" id="ARBA00023134"/>
    </source>
</evidence>
<dbReference type="Pfam" id="PF14578">
    <property type="entry name" value="GTP_EFTU_D4"/>
    <property type="match status" value="1"/>
</dbReference>
<evidence type="ECO:0000259" key="15">
    <source>
        <dbReference type="PROSITE" id="PS51722"/>
    </source>
</evidence>
<evidence type="ECO:0000313" key="16">
    <source>
        <dbReference type="EMBL" id="OAJ41994.1"/>
    </source>
</evidence>
<dbReference type="InterPro" id="IPR036925">
    <property type="entry name" value="TIF_IF2_dom3_sf"/>
</dbReference>
<feature type="compositionally biased region" description="Low complexity" evidence="14">
    <location>
        <begin position="201"/>
        <end position="213"/>
    </location>
</feature>
<evidence type="ECO:0000256" key="2">
    <source>
        <dbReference type="ARBA" id="ARBA00007733"/>
    </source>
</evidence>
<keyword evidence="11" id="KW-0342">GTP-binding</keyword>
<dbReference type="SUPFAM" id="SSF50447">
    <property type="entry name" value="Translation proteins"/>
    <property type="match status" value="1"/>
</dbReference>
<dbReference type="SUPFAM" id="SSF52540">
    <property type="entry name" value="P-loop containing nucleoside triphosphate hydrolases"/>
    <property type="match status" value="1"/>
</dbReference>
<dbReference type="SUPFAM" id="SSF52156">
    <property type="entry name" value="Initiation factor IF2/eIF5b, domain 3"/>
    <property type="match status" value="1"/>
</dbReference>
<keyword evidence="6 16" id="KW-0396">Initiation factor</keyword>
<dbReference type="InterPro" id="IPR023115">
    <property type="entry name" value="TIF_IF2_dom3"/>
</dbReference>